<dbReference type="Pfam" id="PF18962">
    <property type="entry name" value="Por_Secre_tail"/>
    <property type="match status" value="1"/>
</dbReference>
<dbReference type="RefSeq" id="WP_257499762.1">
    <property type="nucleotide sequence ID" value="NZ_CP102382.1"/>
</dbReference>
<dbReference type="Proteomes" id="UP001317001">
    <property type="component" value="Chromosome"/>
</dbReference>
<feature type="domain" description="Secretion system C-terminal sorting" evidence="2">
    <location>
        <begin position="77"/>
        <end position="144"/>
    </location>
</feature>
<reference evidence="3 4" key="1">
    <citation type="submission" date="2022-08" db="EMBL/GenBank/DDBJ databases">
        <title>Myroides zhujiangensis sp. nov., a novel bacterium isolated from sediment in the Pearl River Estuary.</title>
        <authorList>
            <person name="Cui L."/>
        </authorList>
    </citation>
    <scope>NUCLEOTIDE SEQUENCE [LARGE SCALE GENOMIC DNA]</scope>
    <source>
        <strain evidence="3 4">SCSIO 72103</strain>
    </source>
</reference>
<dbReference type="EMBL" id="CP102382">
    <property type="protein sequence ID" value="UUV21842.1"/>
    <property type="molecule type" value="Genomic_DNA"/>
</dbReference>
<accession>A0ABY5NTP9</accession>
<keyword evidence="4" id="KW-1185">Reference proteome</keyword>
<protein>
    <submittedName>
        <fullName evidence="3">T9SS type A sorting domain-containing protein</fullName>
    </submittedName>
</protein>
<sequence>MKKKIFVILLGISVNGVSSQTLEFTYDAAGNQIQRELVTLTVNSVMSTNSVETEKEEDTMLPKSNSLNENSTAIEFYPNPVVDLLNVEWKSSLQITQIILFDGTGKMLQLKKVNEGTTIETFNLSTYSSGTYYIRLFDAFQQSKSYKIIKK</sequence>
<keyword evidence="1" id="KW-0732">Signal</keyword>
<evidence type="ECO:0000313" key="4">
    <source>
        <dbReference type="Proteomes" id="UP001317001"/>
    </source>
</evidence>
<evidence type="ECO:0000313" key="3">
    <source>
        <dbReference type="EMBL" id="UUV21842.1"/>
    </source>
</evidence>
<evidence type="ECO:0000256" key="1">
    <source>
        <dbReference type="ARBA" id="ARBA00022729"/>
    </source>
</evidence>
<name>A0ABY5NTP9_9FLAO</name>
<proteinExistence type="predicted"/>
<dbReference type="InterPro" id="IPR026444">
    <property type="entry name" value="Secre_tail"/>
</dbReference>
<gene>
    <name evidence="3" type="ORF">NPX36_01955</name>
</gene>
<organism evidence="3 4">
    <name type="scientific">Paenimyroides aestuarii</name>
    <dbReference type="NCBI Taxonomy" id="2968490"/>
    <lineage>
        <taxon>Bacteria</taxon>
        <taxon>Pseudomonadati</taxon>
        <taxon>Bacteroidota</taxon>
        <taxon>Flavobacteriia</taxon>
        <taxon>Flavobacteriales</taxon>
        <taxon>Flavobacteriaceae</taxon>
        <taxon>Paenimyroides</taxon>
    </lineage>
</organism>
<dbReference type="NCBIfam" id="TIGR04183">
    <property type="entry name" value="Por_Secre_tail"/>
    <property type="match status" value="1"/>
</dbReference>
<evidence type="ECO:0000259" key="2">
    <source>
        <dbReference type="Pfam" id="PF18962"/>
    </source>
</evidence>